<evidence type="ECO:0000313" key="9">
    <source>
        <dbReference type="Proteomes" id="UP000315971"/>
    </source>
</evidence>
<evidence type="ECO:0000256" key="2">
    <source>
        <dbReference type="ARBA" id="ARBA00005013"/>
    </source>
</evidence>
<dbReference type="GO" id="GO:0004150">
    <property type="term" value="F:dihydroneopterin aldolase activity"/>
    <property type="evidence" value="ECO:0007669"/>
    <property type="project" value="UniProtKB-UniRule"/>
</dbReference>
<dbReference type="PANTHER" id="PTHR42844:SF1">
    <property type="entry name" value="DIHYDRONEOPTERIN ALDOLASE 1-RELATED"/>
    <property type="match status" value="1"/>
</dbReference>
<comment type="catalytic activity">
    <reaction evidence="1 6">
        <text>7,8-dihydroneopterin = 6-hydroxymethyl-7,8-dihydropterin + glycolaldehyde</text>
        <dbReference type="Rhea" id="RHEA:10540"/>
        <dbReference type="ChEBI" id="CHEBI:17001"/>
        <dbReference type="ChEBI" id="CHEBI:17071"/>
        <dbReference type="ChEBI" id="CHEBI:44841"/>
        <dbReference type="EC" id="4.1.2.25"/>
    </reaction>
</comment>
<dbReference type="GO" id="GO:0046656">
    <property type="term" value="P:folic acid biosynthetic process"/>
    <property type="evidence" value="ECO:0007669"/>
    <property type="project" value="UniProtKB-UniRule"/>
</dbReference>
<keyword evidence="4 6" id="KW-0289">Folate biosynthesis</keyword>
<reference evidence="8 9" key="1">
    <citation type="submission" date="2017-05" db="EMBL/GenBank/DDBJ databases">
        <authorList>
            <person name="Varghese N."/>
            <person name="Submissions S."/>
        </authorList>
    </citation>
    <scope>NUCLEOTIDE SEQUENCE [LARGE SCALE GENOMIC DNA]</scope>
    <source>
        <strain evidence="8 9">DSM 21342</strain>
    </source>
</reference>
<evidence type="ECO:0000313" key="8">
    <source>
        <dbReference type="EMBL" id="SMO47800.1"/>
    </source>
</evidence>
<keyword evidence="9" id="KW-1185">Reference proteome</keyword>
<dbReference type="RefSeq" id="WP_142601839.1">
    <property type="nucleotide sequence ID" value="NZ_FXSZ01000002.1"/>
</dbReference>
<evidence type="ECO:0000256" key="6">
    <source>
        <dbReference type="RuleBase" id="RU362079"/>
    </source>
</evidence>
<dbReference type="InterPro" id="IPR006157">
    <property type="entry name" value="FolB_dom"/>
</dbReference>
<feature type="domain" description="Dihydroneopterin aldolase/epimerase" evidence="7">
    <location>
        <begin position="9"/>
        <end position="121"/>
    </location>
</feature>
<dbReference type="SMART" id="SM00905">
    <property type="entry name" value="FolB"/>
    <property type="match status" value="1"/>
</dbReference>
<sequence length="128" mass="14370">MSYQKINKISLNGLEVFAQHGFYVEEQLIGGKFVIDIEVETDFADAAKTDQITGTVNYEHLFEIVTTEMRVPSKLLEHVAQRIIDRVIALTVKINKVSLIIKKINPPFAAKIANSSITIEYTKPGHVL</sequence>
<dbReference type="NCBIfam" id="TIGR00526">
    <property type="entry name" value="folB_dom"/>
    <property type="match status" value="1"/>
</dbReference>
<evidence type="ECO:0000256" key="3">
    <source>
        <dbReference type="ARBA" id="ARBA00005708"/>
    </source>
</evidence>
<dbReference type="Pfam" id="PF02152">
    <property type="entry name" value="FolB"/>
    <property type="match status" value="1"/>
</dbReference>
<dbReference type="UniPathway" id="UPA00077">
    <property type="reaction ID" value="UER00154"/>
</dbReference>
<dbReference type="Proteomes" id="UP000315971">
    <property type="component" value="Unassembled WGS sequence"/>
</dbReference>
<dbReference type="GO" id="GO:0046654">
    <property type="term" value="P:tetrahydrofolate biosynthetic process"/>
    <property type="evidence" value="ECO:0007669"/>
    <property type="project" value="UniProtKB-UniRule"/>
</dbReference>
<gene>
    <name evidence="8" type="ORF">SAMN06265350_102282</name>
</gene>
<comment type="similarity">
    <text evidence="3 6">Belongs to the DHNA family.</text>
</comment>
<dbReference type="GO" id="GO:0005737">
    <property type="term" value="C:cytoplasm"/>
    <property type="evidence" value="ECO:0007669"/>
    <property type="project" value="TreeGrafter"/>
</dbReference>
<evidence type="ECO:0000256" key="4">
    <source>
        <dbReference type="ARBA" id="ARBA00022909"/>
    </source>
</evidence>
<dbReference type="AlphaFoldDB" id="A0A521BME1"/>
<protein>
    <recommendedName>
        <fullName evidence="6">7,8-dihydroneopterin aldolase</fullName>
        <ecNumber evidence="6">4.1.2.25</ecNumber>
    </recommendedName>
</protein>
<organism evidence="8 9">
    <name type="scientific">Solitalea koreensis</name>
    <dbReference type="NCBI Taxonomy" id="543615"/>
    <lineage>
        <taxon>Bacteria</taxon>
        <taxon>Pseudomonadati</taxon>
        <taxon>Bacteroidota</taxon>
        <taxon>Sphingobacteriia</taxon>
        <taxon>Sphingobacteriales</taxon>
        <taxon>Sphingobacteriaceae</taxon>
        <taxon>Solitalea</taxon>
    </lineage>
</organism>
<proteinExistence type="inferred from homology"/>
<keyword evidence="5 6" id="KW-0456">Lyase</keyword>
<comment type="pathway">
    <text evidence="2 6">Cofactor biosynthesis; tetrahydrofolate biosynthesis; 2-amino-4-hydroxy-6-hydroxymethyl-7,8-dihydropteridine diphosphate from 7,8-dihydroneopterin triphosphate: step 3/4.</text>
</comment>
<dbReference type="EMBL" id="FXSZ01000002">
    <property type="protein sequence ID" value="SMO47800.1"/>
    <property type="molecule type" value="Genomic_DNA"/>
</dbReference>
<name>A0A521BME1_9SPHI</name>
<dbReference type="SUPFAM" id="SSF55620">
    <property type="entry name" value="Tetrahydrobiopterin biosynthesis enzymes-like"/>
    <property type="match status" value="1"/>
</dbReference>
<dbReference type="Gene3D" id="3.30.1130.10">
    <property type="match status" value="1"/>
</dbReference>
<dbReference type="InterPro" id="IPR006156">
    <property type="entry name" value="Dihydroneopterin_aldolase"/>
</dbReference>
<dbReference type="OrthoDB" id="9803748at2"/>
<evidence type="ECO:0000256" key="1">
    <source>
        <dbReference type="ARBA" id="ARBA00001353"/>
    </source>
</evidence>
<comment type="function">
    <text evidence="6">Catalyzes the conversion of 7,8-dihydroneopterin to 6-hydroxymethyl-7,8-dihydropterin.</text>
</comment>
<dbReference type="NCBIfam" id="TIGR00525">
    <property type="entry name" value="folB"/>
    <property type="match status" value="1"/>
</dbReference>
<dbReference type="PANTHER" id="PTHR42844">
    <property type="entry name" value="DIHYDRONEOPTERIN ALDOLASE 1-RELATED"/>
    <property type="match status" value="1"/>
</dbReference>
<accession>A0A521BME1</accession>
<evidence type="ECO:0000259" key="7">
    <source>
        <dbReference type="SMART" id="SM00905"/>
    </source>
</evidence>
<dbReference type="InterPro" id="IPR043133">
    <property type="entry name" value="GTP-CH-I_C/QueF"/>
</dbReference>
<evidence type="ECO:0000256" key="5">
    <source>
        <dbReference type="ARBA" id="ARBA00023239"/>
    </source>
</evidence>
<dbReference type="EC" id="4.1.2.25" evidence="6"/>